<feature type="compositionally biased region" description="Low complexity" evidence="5">
    <location>
        <begin position="278"/>
        <end position="293"/>
    </location>
</feature>
<dbReference type="GO" id="GO:0005524">
    <property type="term" value="F:ATP binding"/>
    <property type="evidence" value="ECO:0007669"/>
    <property type="project" value="UniProtKB-KW"/>
</dbReference>
<comment type="similarity">
    <text evidence="1">Belongs to the actin family.</text>
</comment>
<evidence type="ECO:0000259" key="6">
    <source>
        <dbReference type="Pfam" id="PF09794"/>
    </source>
</evidence>
<reference evidence="7 8" key="1">
    <citation type="submission" date="2016-03" db="EMBL/GenBank/DDBJ databases">
        <title>Whole genome sequencing of Grifola frondosa 9006-11.</title>
        <authorList>
            <person name="Min B."/>
            <person name="Park H."/>
            <person name="Kim J.-G."/>
            <person name="Cho H."/>
            <person name="Oh Y.-L."/>
            <person name="Kong W.-S."/>
            <person name="Choi I.-G."/>
        </authorList>
    </citation>
    <scope>NUCLEOTIDE SEQUENCE [LARGE SCALE GENOMIC DNA]</scope>
    <source>
        <strain evidence="7 8">9006-11</strain>
    </source>
</reference>
<keyword evidence="2" id="KW-0547">Nucleotide-binding</keyword>
<dbReference type="InterPro" id="IPR018307">
    <property type="entry name" value="ABL9/DENND6_dom"/>
</dbReference>
<dbReference type="InterPro" id="IPR043129">
    <property type="entry name" value="ATPase_NBD"/>
</dbReference>
<keyword evidence="3" id="KW-0067">ATP-binding</keyword>
<dbReference type="Proteomes" id="UP000092993">
    <property type="component" value="Unassembled WGS sequence"/>
</dbReference>
<gene>
    <name evidence="7" type="primary">avl9</name>
    <name evidence="7" type="ORF">A0H81_10248</name>
</gene>
<feature type="region of interest" description="Disordered" evidence="5">
    <location>
        <begin position="274"/>
        <end position="331"/>
    </location>
</feature>
<comment type="catalytic activity">
    <reaction evidence="4">
        <text>ATP + H2O = ADP + phosphate + H(+)</text>
        <dbReference type="Rhea" id="RHEA:13065"/>
        <dbReference type="ChEBI" id="CHEBI:15377"/>
        <dbReference type="ChEBI" id="CHEBI:15378"/>
        <dbReference type="ChEBI" id="CHEBI:30616"/>
        <dbReference type="ChEBI" id="CHEBI:43474"/>
        <dbReference type="ChEBI" id="CHEBI:456216"/>
    </reaction>
</comment>
<feature type="compositionally biased region" description="Basic and acidic residues" evidence="5">
    <location>
        <begin position="298"/>
        <end position="313"/>
    </location>
</feature>
<dbReference type="EMBL" id="LUGG01000015">
    <property type="protein sequence ID" value="OBZ69599.1"/>
    <property type="molecule type" value="Genomic_DNA"/>
</dbReference>
<name>A0A1C7LZY1_GRIFR</name>
<feature type="domain" description="AVL9/DENND6" evidence="6">
    <location>
        <begin position="13"/>
        <end position="176"/>
    </location>
</feature>
<evidence type="ECO:0000256" key="1">
    <source>
        <dbReference type="ARBA" id="ARBA00006752"/>
    </source>
</evidence>
<organism evidence="7 8">
    <name type="scientific">Grifola frondosa</name>
    <name type="common">Maitake</name>
    <name type="synonym">Polyporus frondosus</name>
    <dbReference type="NCBI Taxonomy" id="5627"/>
    <lineage>
        <taxon>Eukaryota</taxon>
        <taxon>Fungi</taxon>
        <taxon>Dikarya</taxon>
        <taxon>Basidiomycota</taxon>
        <taxon>Agaricomycotina</taxon>
        <taxon>Agaricomycetes</taxon>
        <taxon>Polyporales</taxon>
        <taxon>Grifolaceae</taxon>
        <taxon>Grifola</taxon>
    </lineage>
</organism>
<dbReference type="PRINTS" id="PR00190">
    <property type="entry name" value="ACTIN"/>
</dbReference>
<dbReference type="InterPro" id="IPR051731">
    <property type="entry name" value="DENND11/AVL9_GEFs"/>
</dbReference>
<dbReference type="AlphaFoldDB" id="A0A1C7LZY1"/>
<dbReference type="FunFam" id="2.30.36.70:FF:000001">
    <property type="entry name" value="Actin, alpha skeletal muscle"/>
    <property type="match status" value="1"/>
</dbReference>
<dbReference type="GO" id="GO:0005737">
    <property type="term" value="C:cytoplasm"/>
    <property type="evidence" value="ECO:0007669"/>
    <property type="project" value="TreeGrafter"/>
</dbReference>
<evidence type="ECO:0000256" key="2">
    <source>
        <dbReference type="ARBA" id="ARBA00022741"/>
    </source>
</evidence>
<dbReference type="OrthoDB" id="26278at2759"/>
<dbReference type="PANTHER" id="PTHR31017:SF1">
    <property type="entry name" value="LATE SECRETORY PATHWAY PROTEIN AVL9 HOMOLOG"/>
    <property type="match status" value="1"/>
</dbReference>
<protein>
    <submittedName>
        <fullName evidence="7">Late secretory pathway protein avl9</fullName>
    </submittedName>
</protein>
<evidence type="ECO:0000256" key="4">
    <source>
        <dbReference type="ARBA" id="ARBA00049360"/>
    </source>
</evidence>
<dbReference type="Gene3D" id="2.30.36.70">
    <property type="entry name" value="Actin, Chain A, domain 2"/>
    <property type="match status" value="1"/>
</dbReference>
<dbReference type="PANTHER" id="PTHR31017">
    <property type="entry name" value="LATE SECRETORY PATHWAY PROTEIN AVL9-RELATED"/>
    <property type="match status" value="1"/>
</dbReference>
<keyword evidence="8" id="KW-1185">Reference proteome</keyword>
<proteinExistence type="inferred from homology"/>
<accession>A0A1C7LZY1</accession>
<evidence type="ECO:0000256" key="3">
    <source>
        <dbReference type="ARBA" id="ARBA00022840"/>
    </source>
</evidence>
<evidence type="ECO:0000256" key="5">
    <source>
        <dbReference type="SAM" id="MobiDB-lite"/>
    </source>
</evidence>
<dbReference type="FunFam" id="3.30.420.40:FF:000050">
    <property type="entry name" value="Actin, alpha skeletal muscle"/>
    <property type="match status" value="1"/>
</dbReference>
<evidence type="ECO:0000313" key="8">
    <source>
        <dbReference type="Proteomes" id="UP000092993"/>
    </source>
</evidence>
<dbReference type="InterPro" id="IPR004000">
    <property type="entry name" value="Actin"/>
</dbReference>
<dbReference type="Pfam" id="PF09794">
    <property type="entry name" value="Avl9"/>
    <property type="match status" value="1"/>
</dbReference>
<sequence>MVVHISVLTHHPCPRLLQNLDDCGSPPLAACAQTLSRPTSLRTSDPKSMMAYVGLPLDLFGKDAFFQPYLPLQQLNMLKDMSCLLCGSTNSIVTQQKEVDLLVNIETGTLEFKDPRLEHSAGLTAADRKWMDDIVRDVNEGYDEDPNRPLGMLFKGSDDYLRQKFEEYITGALASVKYAAFLSKGQDRGIMITDGSEVWDRVTDPLLFDLIEARHPCSEKPFVITDISLWLSEGIQELKLEQQLAPTREAISRTITTGSTNFFKAVEGMRGRWLQRNSSSTSDLSGEGSTSTSPMEVSKSDARSVAETSRKGSVELTRSVQPEPTPLQRPKGIRPLSIVMNQQPPPPVEPVKAALSSWGAGIGSFFSQRTPRMSMQSTFSIVVRPRHQGVVVGMGQKDSYVGDEAQSKHGVLTLKYPIEHGIVTNWDDRASHIL</sequence>
<comment type="caution">
    <text evidence="7">The sequence shown here is derived from an EMBL/GenBank/DDBJ whole genome shotgun (WGS) entry which is preliminary data.</text>
</comment>
<evidence type="ECO:0000313" key="7">
    <source>
        <dbReference type="EMBL" id="OBZ69599.1"/>
    </source>
</evidence>
<dbReference type="SUPFAM" id="SSF53067">
    <property type="entry name" value="Actin-like ATPase domain"/>
    <property type="match status" value="1"/>
</dbReference>